<keyword evidence="2" id="KW-1185">Reference proteome</keyword>
<gene>
    <name evidence="1" type="ORF">AKO1_004245</name>
</gene>
<dbReference type="Gene3D" id="2.130.10.10">
    <property type="entry name" value="YVTN repeat-like/Quinoprotein amine dehydrogenase"/>
    <property type="match status" value="2"/>
</dbReference>
<evidence type="ECO:0000313" key="1">
    <source>
        <dbReference type="EMBL" id="KAL0485241.1"/>
    </source>
</evidence>
<dbReference type="AlphaFoldDB" id="A0AAW2Z922"/>
<dbReference type="PANTHER" id="PTHR44163">
    <property type="entry name" value="U3 SMALL NUCLEOLAR RNA-ASSOCIATED PROTEIN 4 HOMOLOG"/>
    <property type="match status" value="1"/>
</dbReference>
<dbReference type="Pfam" id="PF00400">
    <property type="entry name" value="WD40"/>
    <property type="match status" value="1"/>
</dbReference>
<dbReference type="GO" id="GO:0003723">
    <property type="term" value="F:RNA binding"/>
    <property type="evidence" value="ECO:0007669"/>
    <property type="project" value="TreeGrafter"/>
</dbReference>
<dbReference type="GO" id="GO:0032040">
    <property type="term" value="C:small-subunit processome"/>
    <property type="evidence" value="ECO:0007669"/>
    <property type="project" value="TreeGrafter"/>
</dbReference>
<dbReference type="GO" id="GO:0034455">
    <property type="term" value="C:t-UTP complex"/>
    <property type="evidence" value="ECO:0007669"/>
    <property type="project" value="TreeGrafter"/>
</dbReference>
<name>A0AAW2Z922_9EUKA</name>
<dbReference type="InterPro" id="IPR001680">
    <property type="entry name" value="WD40_rpt"/>
</dbReference>
<reference evidence="1 2" key="1">
    <citation type="submission" date="2024-03" db="EMBL/GenBank/DDBJ databases">
        <title>The Acrasis kona genome and developmental transcriptomes reveal deep origins of eukaryotic multicellular pathways.</title>
        <authorList>
            <person name="Sheikh S."/>
            <person name="Fu C.-J."/>
            <person name="Brown M.W."/>
            <person name="Baldauf S.L."/>
        </authorList>
    </citation>
    <scope>NUCLEOTIDE SEQUENCE [LARGE SCALE GENOMIC DNA]</scope>
    <source>
        <strain evidence="1 2">ATCC MYA-3509</strain>
    </source>
</reference>
<organism evidence="1 2">
    <name type="scientific">Acrasis kona</name>
    <dbReference type="NCBI Taxonomy" id="1008807"/>
    <lineage>
        <taxon>Eukaryota</taxon>
        <taxon>Discoba</taxon>
        <taxon>Heterolobosea</taxon>
        <taxon>Tetramitia</taxon>
        <taxon>Eutetramitia</taxon>
        <taxon>Acrasidae</taxon>
        <taxon>Acrasis</taxon>
    </lineage>
</organism>
<accession>A0AAW2Z922</accession>
<dbReference type="PANTHER" id="PTHR44163:SF1">
    <property type="entry name" value="U3 SMALL NUCLEOLAR RNA-ASSOCIATED PROTEIN 4 HOMOLOG"/>
    <property type="match status" value="1"/>
</dbReference>
<comment type="caution">
    <text evidence="1">The sequence shown here is derived from an EMBL/GenBank/DDBJ whole genome shotgun (WGS) entry which is preliminary data.</text>
</comment>
<dbReference type="GO" id="GO:0000462">
    <property type="term" value="P:maturation of SSU-rRNA from tricistronic rRNA transcript (SSU-rRNA, 5.8S rRNA, LSU-rRNA)"/>
    <property type="evidence" value="ECO:0007669"/>
    <property type="project" value="InterPro"/>
</dbReference>
<sequence>MKRKAEKEYIAKLKKKLKSSEGDRLETTEKKKWTPKKKPFLSVHQVICNQYYEHSGIKRVQFNHDQTMLVVARFSGDMELWLTKGETYHDWYCIKRIPAQKHTTIEAIVWLRNPETGRDTLFTAGLHGYITEWNLDTLCPRNFSDPVGGAIWDMCTPAFDSNVLAIASEDGKIRIFEHVNGDFYLRKYFGPSAADTVSNERGSLTHCKGNRLLTITYSPDQNDIVVGGLTGAYCFNVKSGQLKYKVHMEGAICWKAKYANANILLLGSSNGAVRFCDAEFGTSTFTQEKHDNDVMCIHTTSEGSILTSGVDGKINLYEYYPNQKRYFLVSNKRPSYHDCFALSFHEKTNTVVCGGVDGRLTIIPRASFDNFAKGDRARTKTSDVQDKTYCNVINANGHVMDFSRSSRRLLTWNGESNLHLFKVPEVDPLLKKSIPGIYHNESIPFAKSPRHLLKIKQTSPGGWTISGFCMNESGNMIAVACFDQLMVYVLDDSGKISNKIDCSALVKQHFSQNVCFVGDFLCCVSRNGELLCLIQPSSMTVVQTIDLTIQDTAADAKSNESTLFSNKAVHFIATVSDRYVLVARGNYVIVYQLSKNKLGESNLNKINVLDNTSLNAVTYRIIDLGDDKFCVLSAGNANYVRIYDVKQQKMIGGTRLTHANFTDTPYSIEGGIRSVMSNKLKGDNQYVLCTHKNLFELEIDQNQFNYTGSVSDKKLDSRKFASKLDMINVDGKEAIVMKHVWDEYMLKLPDVSSRDRFGV</sequence>
<dbReference type="Proteomes" id="UP001431209">
    <property type="component" value="Unassembled WGS sequence"/>
</dbReference>
<dbReference type="InterPro" id="IPR046351">
    <property type="entry name" value="UTP4"/>
</dbReference>
<dbReference type="SMART" id="SM00320">
    <property type="entry name" value="WD40"/>
    <property type="match status" value="6"/>
</dbReference>
<proteinExistence type="predicted"/>
<dbReference type="InterPro" id="IPR015943">
    <property type="entry name" value="WD40/YVTN_repeat-like_dom_sf"/>
</dbReference>
<dbReference type="EMBL" id="JAOPGA020001122">
    <property type="protein sequence ID" value="KAL0485241.1"/>
    <property type="molecule type" value="Genomic_DNA"/>
</dbReference>
<dbReference type="InterPro" id="IPR036322">
    <property type="entry name" value="WD40_repeat_dom_sf"/>
</dbReference>
<dbReference type="SUPFAM" id="SSF50978">
    <property type="entry name" value="WD40 repeat-like"/>
    <property type="match status" value="2"/>
</dbReference>
<protein>
    <submittedName>
        <fullName evidence="1">U3 small nucleolar RNA-associated protein</fullName>
    </submittedName>
</protein>
<evidence type="ECO:0000313" key="2">
    <source>
        <dbReference type="Proteomes" id="UP001431209"/>
    </source>
</evidence>
<dbReference type="GO" id="GO:0030686">
    <property type="term" value="C:90S preribosome"/>
    <property type="evidence" value="ECO:0007669"/>
    <property type="project" value="InterPro"/>
</dbReference>